<dbReference type="PRINTS" id="PR01036">
    <property type="entry name" value="TCRTETB"/>
</dbReference>
<dbReference type="PROSITE" id="PS50850">
    <property type="entry name" value="MFS"/>
    <property type="match status" value="1"/>
</dbReference>
<evidence type="ECO:0000256" key="5">
    <source>
        <dbReference type="SAM" id="Phobius"/>
    </source>
</evidence>
<dbReference type="PANTHER" id="PTHR23501">
    <property type="entry name" value="MAJOR FACILITATOR SUPERFAMILY"/>
    <property type="match status" value="1"/>
</dbReference>
<keyword evidence="3 5" id="KW-1133">Transmembrane helix</keyword>
<feature type="transmembrane region" description="Helical" evidence="5">
    <location>
        <begin position="303"/>
        <end position="323"/>
    </location>
</feature>
<comment type="caution">
    <text evidence="7">The sequence shown here is derived from an EMBL/GenBank/DDBJ whole genome shotgun (WGS) entry which is preliminary data.</text>
</comment>
<dbReference type="InterPro" id="IPR036259">
    <property type="entry name" value="MFS_trans_sf"/>
</dbReference>
<feature type="domain" description="Major facilitator superfamily (MFS) profile" evidence="6">
    <location>
        <begin position="9"/>
        <end position="480"/>
    </location>
</feature>
<feature type="transmembrane region" description="Helical" evidence="5">
    <location>
        <begin position="47"/>
        <end position="65"/>
    </location>
</feature>
<feature type="transmembrane region" description="Helical" evidence="5">
    <location>
        <begin position="77"/>
        <end position="103"/>
    </location>
</feature>
<feature type="transmembrane region" description="Helical" evidence="5">
    <location>
        <begin position="456"/>
        <end position="475"/>
    </location>
</feature>
<keyword evidence="8" id="KW-1185">Reference proteome</keyword>
<dbReference type="InterPro" id="IPR020846">
    <property type="entry name" value="MFS_dom"/>
</dbReference>
<evidence type="ECO:0000256" key="1">
    <source>
        <dbReference type="ARBA" id="ARBA00004651"/>
    </source>
</evidence>
<feature type="transmembrane region" description="Helical" evidence="5">
    <location>
        <begin position="330"/>
        <end position="352"/>
    </location>
</feature>
<dbReference type="Pfam" id="PF07690">
    <property type="entry name" value="MFS_1"/>
    <property type="match status" value="1"/>
</dbReference>
<evidence type="ECO:0000259" key="6">
    <source>
        <dbReference type="PROSITE" id="PS50850"/>
    </source>
</evidence>
<feature type="transmembrane region" description="Helical" evidence="5">
    <location>
        <begin position="364"/>
        <end position="382"/>
    </location>
</feature>
<organism evidence="7 8">
    <name type="scientific">Microbispora corallina</name>
    <dbReference type="NCBI Taxonomy" id="83302"/>
    <lineage>
        <taxon>Bacteria</taxon>
        <taxon>Bacillati</taxon>
        <taxon>Actinomycetota</taxon>
        <taxon>Actinomycetes</taxon>
        <taxon>Streptosporangiales</taxon>
        <taxon>Streptosporangiaceae</taxon>
        <taxon>Microbispora</taxon>
    </lineage>
</organism>
<dbReference type="SUPFAM" id="SSF103473">
    <property type="entry name" value="MFS general substrate transporter"/>
    <property type="match status" value="1"/>
</dbReference>
<evidence type="ECO:0000313" key="7">
    <source>
        <dbReference type="EMBL" id="GIH41810.1"/>
    </source>
</evidence>
<keyword evidence="4 5" id="KW-0472">Membrane</keyword>
<dbReference type="EMBL" id="BOOC01000025">
    <property type="protein sequence ID" value="GIH41810.1"/>
    <property type="molecule type" value="Genomic_DNA"/>
</dbReference>
<dbReference type="Proteomes" id="UP000603904">
    <property type="component" value="Unassembled WGS sequence"/>
</dbReference>
<evidence type="ECO:0000313" key="8">
    <source>
        <dbReference type="Proteomes" id="UP000603904"/>
    </source>
</evidence>
<evidence type="ECO:0000256" key="3">
    <source>
        <dbReference type="ARBA" id="ARBA00022989"/>
    </source>
</evidence>
<name>A0ABQ4G450_9ACTN</name>
<evidence type="ECO:0000256" key="2">
    <source>
        <dbReference type="ARBA" id="ARBA00022692"/>
    </source>
</evidence>
<feature type="transmembrane region" description="Helical" evidence="5">
    <location>
        <begin position="224"/>
        <end position="245"/>
    </location>
</feature>
<feature type="transmembrane region" description="Helical" evidence="5">
    <location>
        <begin position="403"/>
        <end position="421"/>
    </location>
</feature>
<dbReference type="RefSeq" id="WP_204059114.1">
    <property type="nucleotide sequence ID" value="NZ_BAAAGP010000007.1"/>
</dbReference>
<accession>A0ABQ4G450</accession>
<proteinExistence type="predicted"/>
<dbReference type="InterPro" id="IPR011701">
    <property type="entry name" value="MFS"/>
</dbReference>
<evidence type="ECO:0000256" key="4">
    <source>
        <dbReference type="ARBA" id="ARBA00023136"/>
    </source>
</evidence>
<comment type="subcellular location">
    <subcellularLocation>
        <location evidence="1">Cell membrane</location>
        <topology evidence="1">Multi-pass membrane protein</topology>
    </subcellularLocation>
</comment>
<gene>
    <name evidence="7" type="ORF">Mco01_48100</name>
</gene>
<dbReference type="PANTHER" id="PTHR23501:SF197">
    <property type="entry name" value="COMD"/>
    <property type="match status" value="1"/>
</dbReference>
<feature type="transmembrane region" description="Helical" evidence="5">
    <location>
        <begin position="165"/>
        <end position="186"/>
    </location>
</feature>
<feature type="transmembrane region" description="Helical" evidence="5">
    <location>
        <begin position="198"/>
        <end position="218"/>
    </location>
</feature>
<dbReference type="Gene3D" id="1.20.1720.10">
    <property type="entry name" value="Multidrug resistance protein D"/>
    <property type="match status" value="1"/>
</dbReference>
<keyword evidence="2 5" id="KW-0812">Transmembrane</keyword>
<dbReference type="Gene3D" id="1.20.1250.20">
    <property type="entry name" value="MFS general substrate transporter like domains"/>
    <property type="match status" value="1"/>
</dbReference>
<feature type="transmembrane region" description="Helical" evidence="5">
    <location>
        <begin position="109"/>
        <end position="128"/>
    </location>
</feature>
<feature type="transmembrane region" description="Helical" evidence="5">
    <location>
        <begin position="135"/>
        <end position="153"/>
    </location>
</feature>
<feature type="transmembrane region" description="Helical" evidence="5">
    <location>
        <begin position="266"/>
        <end position="291"/>
    </location>
</feature>
<reference evidence="7 8" key="1">
    <citation type="submission" date="2021-01" db="EMBL/GenBank/DDBJ databases">
        <title>Whole genome shotgun sequence of Microbispora corallina NBRC 16416.</title>
        <authorList>
            <person name="Komaki H."/>
            <person name="Tamura T."/>
        </authorList>
    </citation>
    <scope>NUCLEOTIDE SEQUENCE [LARGE SCALE GENOMIC DNA]</scope>
    <source>
        <strain evidence="7 8">NBRC 16416</strain>
    </source>
</reference>
<sequence>MTDIQKRLAGLGCLLTLVLAVLDMNIVSAATVAIVRDLDPAHGLDHLAWLVTAYALAATAALPLYGKLCDVYGAKAVYLAAVTLFLTGSALCGTAGSMTWLIVFRALQGIGGGGLMSVTIVVLAFLAPPEDRGRAGGMGGIVAGVGIVAGPLLGGLLVDHLSWRWIFYVNLPLGLAVLATGALALRLPRQGTRRRIDYLGAALSAAAAVVLLLVTEWAGRDYAWGSPTILSLIAADAVLVGAFVWRQARAAEPILPLGLFRDRVVGTALPLQFLAAFAGLTGPIVYTMIYLQAVKGVAAADAGLYLIPLAAGMTAAGLVSGALQGRGAGMTTFLVTGSAVTAVAVGLLSLLRTGTATPVLLADLFLLGVGQGQVVGTVVMLVQDAVPVSRLGVATTAIRFAQTLGSAVGTAVFGVILSRVTDSGSGDTRPSIAAMGALPPAARRRAAEALVSGVDAVFLTAAGVMLVALALAVLLRARRAEPVSPVPALTK</sequence>
<protein>
    <recommendedName>
        <fullName evidence="6">Major facilitator superfamily (MFS) profile domain-containing protein</fullName>
    </recommendedName>
</protein>